<keyword evidence="3" id="KW-0813">Transport</keyword>
<protein>
    <submittedName>
        <fullName evidence="9">ABC transporter permease</fullName>
    </submittedName>
</protein>
<evidence type="ECO:0000256" key="4">
    <source>
        <dbReference type="ARBA" id="ARBA00022475"/>
    </source>
</evidence>
<evidence type="ECO:0000256" key="3">
    <source>
        <dbReference type="ARBA" id="ARBA00022448"/>
    </source>
</evidence>
<dbReference type="InterPro" id="IPR037294">
    <property type="entry name" value="ABC_BtuC-like"/>
</dbReference>
<evidence type="ECO:0000256" key="6">
    <source>
        <dbReference type="ARBA" id="ARBA00022989"/>
    </source>
</evidence>
<dbReference type="PANTHER" id="PTHR30472">
    <property type="entry name" value="FERRIC ENTEROBACTIN TRANSPORT SYSTEM PERMEASE PROTEIN"/>
    <property type="match status" value="1"/>
</dbReference>
<dbReference type="PANTHER" id="PTHR30472:SF67">
    <property type="entry name" value="PERMEASE OF ABC TRANSPORTER-RELATED"/>
    <property type="match status" value="1"/>
</dbReference>
<accession>A0A510XW13</accession>
<dbReference type="EMBL" id="BJUM01000014">
    <property type="protein sequence ID" value="GEK54841.1"/>
    <property type="molecule type" value="Genomic_DNA"/>
</dbReference>
<feature type="transmembrane region" description="Helical" evidence="8">
    <location>
        <begin position="69"/>
        <end position="86"/>
    </location>
</feature>
<gene>
    <name evidence="9" type="primary">btuC</name>
    <name evidence="9" type="ORF">PES01_16860</name>
</gene>
<feature type="transmembrane region" description="Helical" evidence="8">
    <location>
        <begin position="123"/>
        <end position="144"/>
    </location>
</feature>
<comment type="similarity">
    <text evidence="2">Belongs to the binding-protein-dependent transport system permease family. FecCD subfamily.</text>
</comment>
<evidence type="ECO:0000256" key="1">
    <source>
        <dbReference type="ARBA" id="ARBA00004651"/>
    </source>
</evidence>
<keyword evidence="4" id="KW-1003">Cell membrane</keyword>
<keyword evidence="7 8" id="KW-0472">Membrane</keyword>
<dbReference type="OrthoDB" id="9055647at2"/>
<comment type="subcellular location">
    <subcellularLocation>
        <location evidence="1">Cell membrane</location>
        <topology evidence="1">Multi-pass membrane protein</topology>
    </subcellularLocation>
</comment>
<feature type="transmembrane region" description="Helical" evidence="8">
    <location>
        <begin position="277"/>
        <end position="301"/>
    </location>
</feature>
<evidence type="ECO:0000313" key="9">
    <source>
        <dbReference type="EMBL" id="GEK54841.1"/>
    </source>
</evidence>
<comment type="caution">
    <text evidence="9">The sequence shown here is derived from an EMBL/GenBank/DDBJ whole genome shotgun (WGS) entry which is preliminary data.</text>
</comment>
<name>A0A510XW13_9GAMM</name>
<dbReference type="InterPro" id="IPR000522">
    <property type="entry name" value="ABC_transptr_permease_BtuC"/>
</dbReference>
<dbReference type="FunFam" id="1.10.3470.10:FF:000001">
    <property type="entry name" value="Vitamin B12 ABC transporter permease BtuC"/>
    <property type="match status" value="1"/>
</dbReference>
<feature type="transmembrane region" description="Helical" evidence="8">
    <location>
        <begin position="244"/>
        <end position="271"/>
    </location>
</feature>
<dbReference type="AlphaFoldDB" id="A0A510XW13"/>
<dbReference type="GO" id="GO:0005886">
    <property type="term" value="C:plasma membrane"/>
    <property type="evidence" value="ECO:0007669"/>
    <property type="project" value="UniProtKB-SubCell"/>
</dbReference>
<dbReference type="Proteomes" id="UP000321419">
    <property type="component" value="Unassembled WGS sequence"/>
</dbReference>
<dbReference type="Pfam" id="PF01032">
    <property type="entry name" value="FecCD"/>
    <property type="match status" value="1"/>
</dbReference>
<feature type="transmembrane region" description="Helical" evidence="8">
    <location>
        <begin position="196"/>
        <end position="218"/>
    </location>
</feature>
<dbReference type="GO" id="GO:0033214">
    <property type="term" value="P:siderophore-iron import into cell"/>
    <property type="evidence" value="ECO:0007669"/>
    <property type="project" value="TreeGrafter"/>
</dbReference>
<keyword evidence="5 8" id="KW-0812">Transmembrane</keyword>
<evidence type="ECO:0000256" key="7">
    <source>
        <dbReference type="ARBA" id="ARBA00023136"/>
    </source>
</evidence>
<dbReference type="GO" id="GO:0022857">
    <property type="term" value="F:transmembrane transporter activity"/>
    <property type="evidence" value="ECO:0007669"/>
    <property type="project" value="InterPro"/>
</dbReference>
<keyword evidence="10" id="KW-1185">Reference proteome</keyword>
<dbReference type="CDD" id="cd06550">
    <property type="entry name" value="TM_ABC_iron-siderophores_like"/>
    <property type="match status" value="1"/>
</dbReference>
<dbReference type="SUPFAM" id="SSF81345">
    <property type="entry name" value="ABC transporter involved in vitamin B12 uptake, BtuC"/>
    <property type="match status" value="1"/>
</dbReference>
<feature type="transmembrane region" description="Helical" evidence="8">
    <location>
        <begin position="156"/>
        <end position="176"/>
    </location>
</feature>
<proteinExistence type="inferred from homology"/>
<reference evidence="9 10" key="1">
    <citation type="submission" date="2019-07" db="EMBL/GenBank/DDBJ databases">
        <title>Whole genome shotgun sequence of Pseudoalteromonas espejiana NBRC 102222.</title>
        <authorList>
            <person name="Hosoyama A."/>
            <person name="Uohara A."/>
            <person name="Ohji S."/>
            <person name="Ichikawa N."/>
        </authorList>
    </citation>
    <scope>NUCLEOTIDE SEQUENCE [LARGE SCALE GENOMIC DNA]</scope>
    <source>
        <strain evidence="9 10">NBRC 102222</strain>
    </source>
</reference>
<organism evidence="9 10">
    <name type="scientific">Pseudoalteromonas espejiana</name>
    <dbReference type="NCBI Taxonomy" id="28107"/>
    <lineage>
        <taxon>Bacteria</taxon>
        <taxon>Pseudomonadati</taxon>
        <taxon>Pseudomonadota</taxon>
        <taxon>Gammaproteobacteria</taxon>
        <taxon>Alteromonadales</taxon>
        <taxon>Pseudoalteromonadaceae</taxon>
        <taxon>Pseudoalteromonas</taxon>
    </lineage>
</organism>
<feature type="transmembrane region" description="Helical" evidence="8">
    <location>
        <begin position="98"/>
        <end position="117"/>
    </location>
</feature>
<dbReference type="Gene3D" id="1.10.3470.10">
    <property type="entry name" value="ABC transporter involved in vitamin B12 uptake, BtuC"/>
    <property type="match status" value="1"/>
</dbReference>
<evidence type="ECO:0000256" key="8">
    <source>
        <dbReference type="SAM" id="Phobius"/>
    </source>
</evidence>
<keyword evidence="6 8" id="KW-1133">Transmembrane helix</keyword>
<feature type="transmembrane region" description="Helical" evidence="8">
    <location>
        <begin position="313"/>
        <end position="334"/>
    </location>
</feature>
<evidence type="ECO:0000256" key="2">
    <source>
        <dbReference type="ARBA" id="ARBA00007935"/>
    </source>
</evidence>
<evidence type="ECO:0000313" key="10">
    <source>
        <dbReference type="Proteomes" id="UP000321419"/>
    </source>
</evidence>
<sequence>MVINNMTVNKKNQLALLITAFLIAILSLFSALNFGAAETNINDVITGILSSGEGSFNARIIYELRLPRTLLAFMAGAGLAIAGLILQTVTRNPLADPYLFGISSGASFGVVVIMSVAGISAGFMLSGAALLGSLLAMGLLILIAGRQQNAQVESMLLAGVALSFLFSAFTSLLLYWSDPQAVAAILFWTLGSFARAQWATLWLPFLVIVVCISFMLSFKRQLNAMLLGDESATTLGVRVHRFRILMLVLSSLITAVLVALCGGIGFVGLMVPHIVRFFISQGSTAGLLVTSLVGGTFMVWVDVLSRSLLKNQELPVGVITAAIGSVFFLSLLFFRKSKV</sequence>
<evidence type="ECO:0000256" key="5">
    <source>
        <dbReference type="ARBA" id="ARBA00022692"/>
    </source>
</evidence>